<sequence length="316" mass="34298">MQRQSPTVERAYAHQGCCTARVALSIIWPGTHTGPRILSPGPVQRLQPAGNAVPAQRAPGDPGVTTRMELGPATETFVLELHCLEDGGPRPDALSGYVVLQELMVLPAVATSTVVAIPGPAGSAALTPARQRRRRRARDRPTICGECGKGFSRSTDLVRHQATHTGERPHRCGECGKGFSQHSNLVTHQRIHTGEKPYACSYCSKRFSESSALVQHQRTHTGERPYACGDCGKRFSVSSNLLRHRRTHSGERPYVCEDCGERFRHKVQIRRHERQLHGAGRSRGLGLLRSSRPAPSAGPPRAQQASGAAAPTDKAS</sequence>
<evidence type="ECO:0000256" key="4">
    <source>
        <dbReference type="ARBA" id="ARBA00022737"/>
    </source>
</evidence>
<organism evidence="12 13">
    <name type="scientific">Sciurus carolinensis</name>
    <name type="common">Eastern gray squirrel</name>
    <dbReference type="NCBI Taxonomy" id="30640"/>
    <lineage>
        <taxon>Eukaryota</taxon>
        <taxon>Metazoa</taxon>
        <taxon>Chordata</taxon>
        <taxon>Craniata</taxon>
        <taxon>Vertebrata</taxon>
        <taxon>Euteleostomi</taxon>
        <taxon>Mammalia</taxon>
        <taxon>Eutheria</taxon>
        <taxon>Euarchontoglires</taxon>
        <taxon>Glires</taxon>
        <taxon>Rodentia</taxon>
        <taxon>Sciuromorpha</taxon>
        <taxon>Sciuridae</taxon>
        <taxon>Sciurinae</taxon>
        <taxon>Sciurini</taxon>
        <taxon>Sciurus</taxon>
    </lineage>
</organism>
<accession>A0AA41MFQ3</accession>
<evidence type="ECO:0000313" key="13">
    <source>
        <dbReference type="Proteomes" id="UP001166674"/>
    </source>
</evidence>
<evidence type="ECO:0000256" key="3">
    <source>
        <dbReference type="ARBA" id="ARBA00022723"/>
    </source>
</evidence>
<feature type="domain" description="C2H2-type" evidence="11">
    <location>
        <begin position="170"/>
        <end position="197"/>
    </location>
</feature>
<evidence type="ECO:0000313" key="12">
    <source>
        <dbReference type="EMBL" id="MBZ3870940.1"/>
    </source>
</evidence>
<dbReference type="EMBL" id="JAATJV010157357">
    <property type="protein sequence ID" value="MBZ3870940.1"/>
    <property type="molecule type" value="Genomic_DNA"/>
</dbReference>
<keyword evidence="13" id="KW-1185">Reference proteome</keyword>
<comment type="caution">
    <text evidence="12">The sequence shown here is derived from an EMBL/GenBank/DDBJ whole genome shotgun (WGS) entry which is preliminary data.</text>
</comment>
<dbReference type="GO" id="GO:0008270">
    <property type="term" value="F:zinc ion binding"/>
    <property type="evidence" value="ECO:0007669"/>
    <property type="project" value="UniProtKB-KW"/>
</dbReference>
<evidence type="ECO:0000256" key="9">
    <source>
        <dbReference type="PROSITE-ProRule" id="PRU00042"/>
    </source>
</evidence>
<dbReference type="FunFam" id="3.30.160.60:FF:000953">
    <property type="entry name" value="Zinc finger protein 691"/>
    <property type="match status" value="1"/>
</dbReference>
<feature type="domain" description="C2H2-type" evidence="11">
    <location>
        <begin position="254"/>
        <end position="282"/>
    </location>
</feature>
<evidence type="ECO:0000259" key="11">
    <source>
        <dbReference type="PROSITE" id="PS50157"/>
    </source>
</evidence>
<dbReference type="FunFam" id="3.30.160.60:FF:000848">
    <property type="entry name" value="Zinc finger protein 35"/>
    <property type="match status" value="1"/>
</dbReference>
<dbReference type="InterPro" id="IPR013087">
    <property type="entry name" value="Znf_C2H2_type"/>
</dbReference>
<feature type="domain" description="C2H2-type" evidence="11">
    <location>
        <begin position="226"/>
        <end position="253"/>
    </location>
</feature>
<dbReference type="InterPro" id="IPR036236">
    <property type="entry name" value="Znf_C2H2_sf"/>
</dbReference>
<evidence type="ECO:0000256" key="1">
    <source>
        <dbReference type="ARBA" id="ARBA00004123"/>
    </source>
</evidence>
<dbReference type="GO" id="GO:0005634">
    <property type="term" value="C:nucleus"/>
    <property type="evidence" value="ECO:0007669"/>
    <property type="project" value="UniProtKB-SubCell"/>
</dbReference>
<feature type="region of interest" description="Disordered" evidence="10">
    <location>
        <begin position="273"/>
        <end position="316"/>
    </location>
</feature>
<feature type="compositionally biased region" description="Low complexity" evidence="10">
    <location>
        <begin position="282"/>
        <end position="306"/>
    </location>
</feature>
<evidence type="ECO:0000256" key="8">
    <source>
        <dbReference type="ARBA" id="ARBA00023242"/>
    </source>
</evidence>
<reference evidence="12" key="1">
    <citation type="submission" date="2020-03" db="EMBL/GenBank/DDBJ databases">
        <title>Studies in the Genomics of Life Span.</title>
        <authorList>
            <person name="Glass D."/>
        </authorList>
    </citation>
    <scope>NUCLEOTIDE SEQUENCE</scope>
    <source>
        <strain evidence="12">SUZIE</strain>
        <tissue evidence="12">Muscle</tissue>
    </source>
</reference>
<dbReference type="PROSITE" id="PS50157">
    <property type="entry name" value="ZINC_FINGER_C2H2_2"/>
    <property type="match status" value="5"/>
</dbReference>
<evidence type="ECO:0000256" key="2">
    <source>
        <dbReference type="ARBA" id="ARBA00006991"/>
    </source>
</evidence>
<comment type="subcellular location">
    <subcellularLocation>
        <location evidence="1">Nucleus</location>
    </subcellularLocation>
</comment>
<comment type="similarity">
    <text evidence="2">Belongs to the krueppel C2H2-type zinc-finger protein family.</text>
</comment>
<proteinExistence type="inferred from homology"/>
<dbReference type="Proteomes" id="UP001166674">
    <property type="component" value="Unassembled WGS sequence"/>
</dbReference>
<evidence type="ECO:0000256" key="7">
    <source>
        <dbReference type="ARBA" id="ARBA00023125"/>
    </source>
</evidence>
<dbReference type="GO" id="GO:0000978">
    <property type="term" value="F:RNA polymerase II cis-regulatory region sequence-specific DNA binding"/>
    <property type="evidence" value="ECO:0007669"/>
    <property type="project" value="TreeGrafter"/>
</dbReference>
<dbReference type="Pfam" id="PF00096">
    <property type="entry name" value="zf-C2H2"/>
    <property type="match status" value="5"/>
</dbReference>
<dbReference type="PROSITE" id="PS00028">
    <property type="entry name" value="ZINC_FINGER_C2H2_1"/>
    <property type="match status" value="5"/>
</dbReference>
<dbReference type="PANTHER" id="PTHR24393:SF100">
    <property type="entry name" value="ZINC FINGER PROTEIN-RELATED"/>
    <property type="match status" value="1"/>
</dbReference>
<keyword evidence="6" id="KW-0862">Zinc</keyword>
<evidence type="ECO:0000256" key="5">
    <source>
        <dbReference type="ARBA" id="ARBA00022771"/>
    </source>
</evidence>
<feature type="domain" description="C2H2-type" evidence="11">
    <location>
        <begin position="142"/>
        <end position="169"/>
    </location>
</feature>
<dbReference type="FunFam" id="3.30.160.60:FF:000336">
    <property type="entry name" value="zinc finger protein 768"/>
    <property type="match status" value="1"/>
</dbReference>
<keyword evidence="3" id="KW-0479">Metal-binding</keyword>
<keyword evidence="5 9" id="KW-0863">Zinc-finger</keyword>
<dbReference type="GO" id="GO:0001228">
    <property type="term" value="F:DNA-binding transcription activator activity, RNA polymerase II-specific"/>
    <property type="evidence" value="ECO:0007669"/>
    <property type="project" value="TreeGrafter"/>
</dbReference>
<dbReference type="PANTHER" id="PTHR24393">
    <property type="entry name" value="ZINC FINGER PROTEIN"/>
    <property type="match status" value="1"/>
</dbReference>
<keyword evidence="8" id="KW-0539">Nucleus</keyword>
<dbReference type="Gene3D" id="3.30.160.60">
    <property type="entry name" value="Classic Zinc Finger"/>
    <property type="match status" value="5"/>
</dbReference>
<dbReference type="FunFam" id="3.30.160.60:FF:000446">
    <property type="entry name" value="Zinc finger protein"/>
    <property type="match status" value="1"/>
</dbReference>
<name>A0AA41MFQ3_SCICA</name>
<evidence type="ECO:0000256" key="6">
    <source>
        <dbReference type="ARBA" id="ARBA00022833"/>
    </source>
</evidence>
<gene>
    <name evidence="12" type="ORF">SUZIE_110450</name>
</gene>
<protein>
    <submittedName>
        <fullName evidence="12">Zinc finger protein 853</fullName>
    </submittedName>
</protein>
<dbReference type="SUPFAM" id="SSF57667">
    <property type="entry name" value="beta-beta-alpha zinc fingers"/>
    <property type="match status" value="3"/>
</dbReference>
<evidence type="ECO:0000256" key="10">
    <source>
        <dbReference type="SAM" id="MobiDB-lite"/>
    </source>
</evidence>
<dbReference type="AlphaFoldDB" id="A0AA41MFQ3"/>
<keyword evidence="4" id="KW-0677">Repeat</keyword>
<feature type="domain" description="C2H2-type" evidence="11">
    <location>
        <begin position="198"/>
        <end position="225"/>
    </location>
</feature>
<dbReference type="SMART" id="SM00355">
    <property type="entry name" value="ZnF_C2H2"/>
    <property type="match status" value="5"/>
</dbReference>
<dbReference type="FunFam" id="3.30.160.60:FF:001954">
    <property type="entry name" value="Zinc finger protein 787"/>
    <property type="match status" value="1"/>
</dbReference>
<keyword evidence="7" id="KW-0238">DNA-binding</keyword>